<dbReference type="AlphaFoldDB" id="W0A9X0"/>
<evidence type="ECO:0000313" key="1">
    <source>
        <dbReference type="EMBL" id="AHE53891.1"/>
    </source>
</evidence>
<protein>
    <submittedName>
        <fullName evidence="1">Uncharacterized protein</fullName>
    </submittedName>
</protein>
<dbReference type="EMBL" id="CP006644">
    <property type="protein sequence ID" value="AHE53891.1"/>
    <property type="molecule type" value="Genomic_DNA"/>
</dbReference>
<reference evidence="1 2" key="1">
    <citation type="submission" date="2013-07" db="EMBL/GenBank/DDBJ databases">
        <title>Completed genome of Sphingomonas sanxanigenens NX02.</title>
        <authorList>
            <person name="Ma T."/>
            <person name="Huang H."/>
            <person name="Wu M."/>
            <person name="Li X."/>
            <person name="Li G."/>
        </authorList>
    </citation>
    <scope>NUCLEOTIDE SEQUENCE [LARGE SCALE GENOMIC DNA]</scope>
    <source>
        <strain evidence="1 2">NX02</strain>
    </source>
</reference>
<dbReference type="Proteomes" id="UP000018851">
    <property type="component" value="Chromosome"/>
</dbReference>
<keyword evidence="2" id="KW-1185">Reference proteome</keyword>
<dbReference type="HOGENOM" id="CLU_899878_0_0_5"/>
<dbReference type="KEGG" id="ssan:NX02_10885"/>
<dbReference type="STRING" id="1123269.NX02_10885"/>
<proteinExistence type="predicted"/>
<evidence type="ECO:0000313" key="2">
    <source>
        <dbReference type="Proteomes" id="UP000018851"/>
    </source>
</evidence>
<accession>W0A9X0</accession>
<dbReference type="OrthoDB" id="7534212at2"/>
<name>W0A9X0_9SPHN</name>
<organism evidence="1 2">
    <name type="scientific">Sphingomonas sanxanigenens DSM 19645 = NX02</name>
    <dbReference type="NCBI Taxonomy" id="1123269"/>
    <lineage>
        <taxon>Bacteria</taxon>
        <taxon>Pseudomonadati</taxon>
        <taxon>Pseudomonadota</taxon>
        <taxon>Alphaproteobacteria</taxon>
        <taxon>Sphingomonadales</taxon>
        <taxon>Sphingomonadaceae</taxon>
        <taxon>Sphingomonas</taxon>
    </lineage>
</organism>
<dbReference type="RefSeq" id="WP_025292120.1">
    <property type="nucleotide sequence ID" value="NZ_CP006644.1"/>
</dbReference>
<dbReference type="eggNOG" id="ENOG5033ZDZ">
    <property type="taxonomic scope" value="Bacteria"/>
</dbReference>
<gene>
    <name evidence="1" type="ORF">NX02_10885</name>
</gene>
<sequence>MMFPTLPEDVIDAVRAAFADANDRVSHLLMRQPAMHEEGLDFHLVSKLDEVGAQVLPSGTALVIETHWLGGRRHYGRWEISDIAIVIAVRVQGGLIARKVALLQTKRLYSKEIPVEHTDRSDYEIGIGRLVDRTEKAKPLFVQRNFSFSDKCVYGALSAGSEQVQRIDDYVDERGIPVYYALYNPPKVPANGLHPPTTGYAPLDENEVGCRVLKREEIHGVLDDLPAGSTPSFGDMQNSKRKTTFDPFAAHGWRLETFVADEVMRCREGRLFEDAQDDVLASLLYRRSAPITAAVVMTVDLPESELAYDYEES</sequence>